<dbReference type="GO" id="GO:0005840">
    <property type="term" value="C:ribosome"/>
    <property type="evidence" value="ECO:0007669"/>
    <property type="project" value="UniProtKB-KW"/>
</dbReference>
<keyword evidence="2" id="KW-0687">Ribonucleoprotein</keyword>
<dbReference type="AlphaFoldDB" id="A0A346RLP9"/>
<dbReference type="RefSeq" id="YP_009525305.1">
    <property type="nucleotide sequence ID" value="NC_039633.1"/>
</dbReference>
<dbReference type="GeneID" id="38289122"/>
<geneLocation type="mitochondrion" evidence="2"/>
<name>A0A346RLP9_9LECA</name>
<reference evidence="2" key="1">
    <citation type="journal article" date="2018" name="Mitochondrial DNA Part B Resour">
        <title>The complete mitochondrial genomes of five lichenized fungi in the genus Usnea (Ascomycota: Parmeliaceae).</title>
        <authorList>
            <person name="Funk E.R."/>
            <person name="Adams A.N."/>
            <person name="Spotten S.M."/>
            <person name="Van Hove R.A."/>
            <person name="Whittington K.T."/>
            <person name="Keepers K.G."/>
            <person name="Pogoda C.S."/>
            <person name="Lendemer J.C."/>
            <person name="Tripp E.A."/>
            <person name="Kane N.C."/>
        </authorList>
    </citation>
    <scope>NUCLEOTIDE SEQUENCE</scope>
</reference>
<keyword evidence="2" id="KW-0689">Ribosomal protein</keyword>
<protein>
    <submittedName>
        <fullName evidence="2">Ribosomal protein S3</fullName>
    </submittedName>
</protein>
<accession>A0A346RLP9</accession>
<evidence type="ECO:0000256" key="1">
    <source>
        <dbReference type="SAM" id="MobiDB-lite"/>
    </source>
</evidence>
<gene>
    <name evidence="2" type="primary">rps3</name>
</gene>
<feature type="region of interest" description="Disordered" evidence="1">
    <location>
        <begin position="93"/>
        <end position="122"/>
    </location>
</feature>
<proteinExistence type="predicted"/>
<organism evidence="2">
    <name type="scientific">Usnea mutabilis</name>
    <dbReference type="NCBI Taxonomy" id="143885"/>
    <lineage>
        <taxon>Eukaryota</taxon>
        <taxon>Fungi</taxon>
        <taxon>Dikarya</taxon>
        <taxon>Ascomycota</taxon>
        <taxon>Pezizomycotina</taxon>
        <taxon>Lecanoromycetes</taxon>
        <taxon>OSLEUM clade</taxon>
        <taxon>Lecanoromycetidae</taxon>
        <taxon>Lecanorales</taxon>
        <taxon>Lecanorineae</taxon>
        <taxon>Parmeliaceae</taxon>
        <taxon>Usnea</taxon>
    </lineage>
</organism>
<sequence>MKNNPCLLRNINHCGFLNHTCFATPYFFVLVEKRPQRFNISYRSPRYYTIHRSLCCVSCEVKATKIRLYSTNTPSKYNAPAPALFHKKTKGYTSTHKGEARNMLRKKVEPGTPRAHVEKPRHYPPANKEWFNSIYTYGKATQKLAPTLDKVTQKLVKGYLDFYSDKLEGRVKPITKRMRRWARRLSTNRILISRAEAKHTNDRVVVTVYVYNRQRLYYLNKIAGLGAIVNAIFPNTTLGSIKNKAVTGIRLEVAGRLTRRYTAARSLFKLRYKGNIKNMDASYKGLSAVLLRGHAKSNLGYTQTCSRVRIGSFGVKGWVSSG</sequence>
<keyword evidence="2" id="KW-0496">Mitochondrion</keyword>
<feature type="compositionally biased region" description="Basic and acidic residues" evidence="1">
    <location>
        <begin position="96"/>
        <end position="121"/>
    </location>
</feature>
<dbReference type="EMBL" id="MG920803">
    <property type="protein sequence ID" value="AXS66996.1"/>
    <property type="molecule type" value="Genomic_DNA"/>
</dbReference>
<evidence type="ECO:0000313" key="2">
    <source>
        <dbReference type="EMBL" id="AXS66996.1"/>
    </source>
</evidence>